<reference evidence="3 4" key="1">
    <citation type="submission" date="2017-09" db="EMBL/GenBank/DDBJ databases">
        <authorList>
            <person name="Varghese N."/>
            <person name="Submissions S."/>
        </authorList>
    </citation>
    <scope>NUCLEOTIDE SEQUENCE [LARGE SCALE GENOMIC DNA]</scope>
    <source>
        <strain evidence="3 4">OK806</strain>
    </source>
</reference>
<dbReference type="EMBL" id="OCSU01000002">
    <property type="protein sequence ID" value="SOE80169.1"/>
    <property type="molecule type" value="Genomic_DNA"/>
</dbReference>
<feature type="region of interest" description="Disordered" evidence="1">
    <location>
        <begin position="213"/>
        <end position="232"/>
    </location>
</feature>
<dbReference type="Pfam" id="PF02120">
    <property type="entry name" value="Flg_hook"/>
    <property type="match status" value="1"/>
</dbReference>
<feature type="region of interest" description="Disordered" evidence="1">
    <location>
        <begin position="420"/>
        <end position="457"/>
    </location>
</feature>
<gene>
    <name evidence="3" type="ORF">SAMN05446927_3370</name>
</gene>
<accession>A0A7Z7N2P6</accession>
<dbReference type="InterPro" id="IPR021136">
    <property type="entry name" value="Flagellar_hook_control-like_C"/>
</dbReference>
<organism evidence="3 4">
    <name type="scientific">Caballeronia arationis</name>
    <dbReference type="NCBI Taxonomy" id="1777142"/>
    <lineage>
        <taxon>Bacteria</taxon>
        <taxon>Pseudomonadati</taxon>
        <taxon>Pseudomonadota</taxon>
        <taxon>Betaproteobacteria</taxon>
        <taxon>Burkholderiales</taxon>
        <taxon>Burkholderiaceae</taxon>
        <taxon>Caballeronia</taxon>
    </lineage>
</organism>
<feature type="domain" description="Flagellar hook-length control protein-like C-terminal" evidence="2">
    <location>
        <begin position="347"/>
        <end position="416"/>
    </location>
</feature>
<name>A0A7Z7N2P6_9BURK</name>
<sequence>MTGLDNAISTLLASRAELLLSAIRPSPGATAGQTTTQTGTSELLVEAQPGTGGAQNGASGAAGASAQTALSTVARTLDAISRFGGGATPALTGNTPLWPTAPRAASAFAALSSGFFDQAFSSPSTLGAVANAAAARAASEPEPPLPASVLAAALSKTVGESGLFYESHLVEWLAGQRPAASLVGEPQARVDPRALALPLDVPDQPADADVWLDDPAAPQRFPGAAGLPDGADLPSLQGTAHAFVPPRNAEQAAALAHSLRDAPASVFSPAGSTAGSAAAPAPKESAVQAALMAGIHPSTIPLVRQQLDLLANDQFRWSGEAWPGARLEWEIAPQERDARAPDAGVSAERPWRTRVTLSLPTLGTVDADLVLTGDKLVARINAGAHGAARLVADGEAFREQLAAAGIGLAGLSIRAVGGAGEGIDAGTSPGAARPSKPVPSPLEHLFRAPGRSRGAGS</sequence>
<keyword evidence="4" id="KW-1185">Reference proteome</keyword>
<evidence type="ECO:0000313" key="3">
    <source>
        <dbReference type="EMBL" id="SOE80169.1"/>
    </source>
</evidence>
<dbReference type="RefSeq" id="WP_097190000.1">
    <property type="nucleotide sequence ID" value="NZ_OCSU01000002.1"/>
</dbReference>
<dbReference type="AlphaFoldDB" id="A0A7Z7N2P6"/>
<proteinExistence type="predicted"/>
<evidence type="ECO:0000313" key="4">
    <source>
        <dbReference type="Proteomes" id="UP000219522"/>
    </source>
</evidence>
<dbReference type="Proteomes" id="UP000219522">
    <property type="component" value="Unassembled WGS sequence"/>
</dbReference>
<protein>
    <submittedName>
        <fullName evidence="3">Hook-length control protein FliK</fullName>
    </submittedName>
</protein>
<evidence type="ECO:0000256" key="1">
    <source>
        <dbReference type="SAM" id="MobiDB-lite"/>
    </source>
</evidence>
<comment type="caution">
    <text evidence="3">The sequence shown here is derived from an EMBL/GenBank/DDBJ whole genome shotgun (WGS) entry which is preliminary data.</text>
</comment>
<evidence type="ECO:0000259" key="2">
    <source>
        <dbReference type="Pfam" id="PF02120"/>
    </source>
</evidence>